<keyword evidence="7" id="KW-0256">Endoplasmic reticulum</keyword>
<evidence type="ECO:0000256" key="8">
    <source>
        <dbReference type="ARBA" id="ARBA00022989"/>
    </source>
</evidence>
<comment type="similarity">
    <text evidence="3">Belongs to the ALG14 family.</text>
</comment>
<comment type="subunit">
    <text evidence="4">Heterodimer with ALG13 to form a functional enzyme.</text>
</comment>
<organism evidence="12 13">
    <name type="scientific">Lasiosphaeria hispida</name>
    <dbReference type="NCBI Taxonomy" id="260671"/>
    <lineage>
        <taxon>Eukaryota</taxon>
        <taxon>Fungi</taxon>
        <taxon>Dikarya</taxon>
        <taxon>Ascomycota</taxon>
        <taxon>Pezizomycotina</taxon>
        <taxon>Sordariomycetes</taxon>
        <taxon>Sordariomycetidae</taxon>
        <taxon>Sordariales</taxon>
        <taxon>Lasiosphaeriaceae</taxon>
        <taxon>Lasiosphaeria</taxon>
    </lineage>
</organism>
<keyword evidence="9 11" id="KW-0472">Membrane</keyword>
<evidence type="ECO:0000256" key="11">
    <source>
        <dbReference type="SAM" id="Phobius"/>
    </source>
</evidence>
<evidence type="ECO:0000256" key="5">
    <source>
        <dbReference type="ARBA" id="ARBA00017467"/>
    </source>
</evidence>
<dbReference type="GO" id="GO:0043541">
    <property type="term" value="C:UDP-N-acetylglucosamine transferase complex"/>
    <property type="evidence" value="ECO:0007669"/>
    <property type="project" value="TreeGrafter"/>
</dbReference>
<evidence type="ECO:0000256" key="4">
    <source>
        <dbReference type="ARBA" id="ARBA00011335"/>
    </source>
</evidence>
<dbReference type="Pfam" id="PF08660">
    <property type="entry name" value="Alg14"/>
    <property type="match status" value="1"/>
</dbReference>
<comment type="caution">
    <text evidence="12">The sequence shown here is derived from an EMBL/GenBank/DDBJ whole genome shotgun (WGS) entry which is preliminary data.</text>
</comment>
<protein>
    <recommendedName>
        <fullName evidence="5">UDP-N-acetylglucosamine transferase subunit ALG14</fullName>
    </recommendedName>
    <alternativeName>
        <fullName evidence="10">Asparagine-linked glycosylation protein 14</fullName>
    </alternativeName>
</protein>
<dbReference type="GO" id="GO:0031965">
    <property type="term" value="C:nuclear membrane"/>
    <property type="evidence" value="ECO:0007669"/>
    <property type="project" value="UniProtKB-SubCell"/>
</dbReference>
<proteinExistence type="inferred from homology"/>
<keyword evidence="6 11" id="KW-0812">Transmembrane</keyword>
<evidence type="ECO:0000256" key="3">
    <source>
        <dbReference type="ARBA" id="ARBA00009731"/>
    </source>
</evidence>
<keyword evidence="8 11" id="KW-1133">Transmembrane helix</keyword>
<feature type="transmembrane region" description="Helical" evidence="11">
    <location>
        <begin position="88"/>
        <end position="105"/>
    </location>
</feature>
<evidence type="ECO:0000256" key="6">
    <source>
        <dbReference type="ARBA" id="ARBA00022692"/>
    </source>
</evidence>
<name>A0AAJ0M9W4_9PEZI</name>
<sequence length="346" mass="38315">MDSDKSHKVPVPAGIAPSRSHITKAKEDSTNHSITPADISHQLTEADDNMLEFFEVFGEDDFAVAFFFWTLVIILAAVGVVLFVSLSWLTAFAAVLAGFVVFRHVSLRRERGQHRTGRGWVTKPDPNLAVPDTSGLPAVYFLYVLGSGGHSAEMVETIKQKFRGQKNQHRRYIITSGDGSSLNMVKKLEATISDAYPDERAGTRDVFKIKRARAVHQPKYTAPFTSLLSAAHAINALTREPNLRPVRQYGHQFKYPHVIVTNGPATGFIVALVAHLLKIFYLVPQNRLKTVYIESWARTKTLSLTGKLFLHAGIANMFCVQHQPLARAIPSAEYVGQVTARLTPVG</sequence>
<dbReference type="GO" id="GO:0006488">
    <property type="term" value="P:dolichol-linked oligosaccharide biosynthetic process"/>
    <property type="evidence" value="ECO:0007669"/>
    <property type="project" value="InterPro"/>
</dbReference>
<dbReference type="GO" id="GO:0004577">
    <property type="term" value="F:N-acetylglucosaminyldiphosphodolichol N-acetylglucosaminyltransferase activity"/>
    <property type="evidence" value="ECO:0007669"/>
    <property type="project" value="TreeGrafter"/>
</dbReference>
<accession>A0AAJ0M9W4</accession>
<evidence type="ECO:0000256" key="10">
    <source>
        <dbReference type="ARBA" id="ARBA00032062"/>
    </source>
</evidence>
<evidence type="ECO:0000313" key="13">
    <source>
        <dbReference type="Proteomes" id="UP001275084"/>
    </source>
</evidence>
<dbReference type="AlphaFoldDB" id="A0AAJ0M9W4"/>
<dbReference type="InterPro" id="IPR013969">
    <property type="entry name" value="Oligosacch_biosynth_Alg14"/>
</dbReference>
<reference evidence="12" key="1">
    <citation type="journal article" date="2023" name="Mol. Phylogenet. Evol.">
        <title>Genome-scale phylogeny and comparative genomics of the fungal order Sordariales.</title>
        <authorList>
            <person name="Hensen N."/>
            <person name="Bonometti L."/>
            <person name="Westerberg I."/>
            <person name="Brannstrom I.O."/>
            <person name="Guillou S."/>
            <person name="Cros-Aarteil S."/>
            <person name="Calhoun S."/>
            <person name="Haridas S."/>
            <person name="Kuo A."/>
            <person name="Mondo S."/>
            <person name="Pangilinan J."/>
            <person name="Riley R."/>
            <person name="LaButti K."/>
            <person name="Andreopoulos B."/>
            <person name="Lipzen A."/>
            <person name="Chen C."/>
            <person name="Yan M."/>
            <person name="Daum C."/>
            <person name="Ng V."/>
            <person name="Clum A."/>
            <person name="Steindorff A."/>
            <person name="Ohm R.A."/>
            <person name="Martin F."/>
            <person name="Silar P."/>
            <person name="Natvig D.O."/>
            <person name="Lalanne C."/>
            <person name="Gautier V."/>
            <person name="Ament-Velasquez S.L."/>
            <person name="Kruys A."/>
            <person name="Hutchinson M.I."/>
            <person name="Powell A.J."/>
            <person name="Barry K."/>
            <person name="Miller A.N."/>
            <person name="Grigoriev I.V."/>
            <person name="Debuchy R."/>
            <person name="Gladieux P."/>
            <person name="Hiltunen Thoren M."/>
            <person name="Johannesson H."/>
        </authorList>
    </citation>
    <scope>NUCLEOTIDE SEQUENCE</scope>
    <source>
        <strain evidence="12">CBS 955.72</strain>
    </source>
</reference>
<gene>
    <name evidence="12" type="ORF">B0T25DRAFT_323237</name>
</gene>
<feature type="transmembrane region" description="Helical" evidence="11">
    <location>
        <begin position="62"/>
        <end position="82"/>
    </location>
</feature>
<evidence type="ECO:0000256" key="1">
    <source>
        <dbReference type="ARBA" id="ARBA00004389"/>
    </source>
</evidence>
<dbReference type="PANTHER" id="PTHR12154">
    <property type="entry name" value="GLYCOSYL TRANSFERASE-RELATED"/>
    <property type="match status" value="1"/>
</dbReference>
<dbReference type="Gene3D" id="3.40.50.2000">
    <property type="entry name" value="Glycogen Phosphorylase B"/>
    <property type="match status" value="1"/>
</dbReference>
<comment type="subcellular location">
    <subcellularLocation>
        <location evidence="1">Endoplasmic reticulum membrane</location>
        <topology evidence="1">Single-pass membrane protein</topology>
    </subcellularLocation>
    <subcellularLocation>
        <location evidence="2">Nucleus membrane</location>
        <topology evidence="2">Single-pass membrane protein</topology>
    </subcellularLocation>
</comment>
<dbReference type="Proteomes" id="UP001275084">
    <property type="component" value="Unassembled WGS sequence"/>
</dbReference>
<evidence type="ECO:0000256" key="2">
    <source>
        <dbReference type="ARBA" id="ARBA00004590"/>
    </source>
</evidence>
<keyword evidence="13" id="KW-1185">Reference proteome</keyword>
<feature type="transmembrane region" description="Helical" evidence="11">
    <location>
        <begin position="258"/>
        <end position="283"/>
    </location>
</feature>
<dbReference type="EMBL" id="JAUIQD010000007">
    <property type="protein sequence ID" value="KAK3344313.1"/>
    <property type="molecule type" value="Genomic_DNA"/>
</dbReference>
<evidence type="ECO:0000256" key="7">
    <source>
        <dbReference type="ARBA" id="ARBA00022824"/>
    </source>
</evidence>
<reference evidence="12" key="2">
    <citation type="submission" date="2023-06" db="EMBL/GenBank/DDBJ databases">
        <authorList>
            <consortium name="Lawrence Berkeley National Laboratory"/>
            <person name="Haridas S."/>
            <person name="Hensen N."/>
            <person name="Bonometti L."/>
            <person name="Westerberg I."/>
            <person name="Brannstrom I.O."/>
            <person name="Guillou S."/>
            <person name="Cros-Aarteil S."/>
            <person name="Calhoun S."/>
            <person name="Kuo A."/>
            <person name="Mondo S."/>
            <person name="Pangilinan J."/>
            <person name="Riley R."/>
            <person name="Labutti K."/>
            <person name="Andreopoulos B."/>
            <person name="Lipzen A."/>
            <person name="Chen C."/>
            <person name="Yanf M."/>
            <person name="Daum C."/>
            <person name="Ng V."/>
            <person name="Clum A."/>
            <person name="Steindorff A."/>
            <person name="Ohm R."/>
            <person name="Martin F."/>
            <person name="Silar P."/>
            <person name="Natvig D."/>
            <person name="Lalanne C."/>
            <person name="Gautier V."/>
            <person name="Ament-Velasquez S.L."/>
            <person name="Kruys A."/>
            <person name="Hutchinson M.I."/>
            <person name="Powell A.J."/>
            <person name="Barry K."/>
            <person name="Miller A.N."/>
            <person name="Grigoriev I.V."/>
            <person name="Debuchy R."/>
            <person name="Gladieux P."/>
            <person name="Thoren M.H."/>
            <person name="Johannesson H."/>
        </authorList>
    </citation>
    <scope>NUCLEOTIDE SEQUENCE</scope>
    <source>
        <strain evidence="12">CBS 955.72</strain>
    </source>
</reference>
<dbReference type="PANTHER" id="PTHR12154:SF4">
    <property type="entry name" value="UDP-N-ACETYLGLUCOSAMINE TRANSFERASE SUBUNIT ALG14 HOMOLOG"/>
    <property type="match status" value="1"/>
</dbReference>
<evidence type="ECO:0000256" key="9">
    <source>
        <dbReference type="ARBA" id="ARBA00023136"/>
    </source>
</evidence>
<evidence type="ECO:0000313" key="12">
    <source>
        <dbReference type="EMBL" id="KAK3344313.1"/>
    </source>
</evidence>